<evidence type="ECO:0000313" key="3">
    <source>
        <dbReference type="Proteomes" id="UP000053989"/>
    </source>
</evidence>
<evidence type="ECO:0000313" key="2">
    <source>
        <dbReference type="EMBL" id="KIM61369.1"/>
    </source>
</evidence>
<keyword evidence="3" id="KW-1185">Reference proteome</keyword>
<protein>
    <submittedName>
        <fullName evidence="2">Uncharacterized protein</fullName>
    </submittedName>
</protein>
<dbReference type="OrthoDB" id="3251205at2759"/>
<feature type="transmembrane region" description="Helical" evidence="1">
    <location>
        <begin position="169"/>
        <end position="192"/>
    </location>
</feature>
<dbReference type="InParanoid" id="A0A0C3DYR5"/>
<dbReference type="EMBL" id="KN822052">
    <property type="protein sequence ID" value="KIM61369.1"/>
    <property type="molecule type" value="Genomic_DNA"/>
</dbReference>
<reference evidence="2 3" key="1">
    <citation type="submission" date="2014-04" db="EMBL/GenBank/DDBJ databases">
        <authorList>
            <consortium name="DOE Joint Genome Institute"/>
            <person name="Kuo A."/>
            <person name="Kohler A."/>
            <person name="Nagy L.G."/>
            <person name="Floudas D."/>
            <person name="Copeland A."/>
            <person name="Barry K.W."/>
            <person name="Cichocki N."/>
            <person name="Veneault-Fourrey C."/>
            <person name="LaButti K."/>
            <person name="Lindquist E.A."/>
            <person name="Lipzen A."/>
            <person name="Lundell T."/>
            <person name="Morin E."/>
            <person name="Murat C."/>
            <person name="Sun H."/>
            <person name="Tunlid A."/>
            <person name="Henrissat B."/>
            <person name="Grigoriev I.V."/>
            <person name="Hibbett D.S."/>
            <person name="Martin F."/>
            <person name="Nordberg H.P."/>
            <person name="Cantor M.N."/>
            <person name="Hua S.X."/>
        </authorList>
    </citation>
    <scope>NUCLEOTIDE SEQUENCE [LARGE SCALE GENOMIC DNA]</scope>
    <source>
        <strain evidence="2 3">Foug A</strain>
    </source>
</reference>
<dbReference type="Proteomes" id="UP000053989">
    <property type="component" value="Unassembled WGS sequence"/>
</dbReference>
<gene>
    <name evidence="2" type="ORF">SCLCIDRAFT_122131</name>
</gene>
<keyword evidence="1" id="KW-0472">Membrane</keyword>
<sequence length="194" mass="22280">MLRLSTSWTLTEELMILKSQLNLTDADFQQFHEEECTYLKLSKDPPIQDQLCIKYVDVLDELETWKLVWQAAQGAANSMLTDVPTGDLAMLNSIIMKMRVTVDSTYRQLQHAEVLASHLEGQIGIEPCWEVGGEDYNRYKKEATMTKYRAALDELEHLVICRLFELQKLLMSGVGKCFLVVIDFILLLNLGYKL</sequence>
<reference evidence="3" key="2">
    <citation type="submission" date="2015-01" db="EMBL/GenBank/DDBJ databases">
        <title>Evolutionary Origins and Diversification of the Mycorrhizal Mutualists.</title>
        <authorList>
            <consortium name="DOE Joint Genome Institute"/>
            <consortium name="Mycorrhizal Genomics Consortium"/>
            <person name="Kohler A."/>
            <person name="Kuo A."/>
            <person name="Nagy L.G."/>
            <person name="Floudas D."/>
            <person name="Copeland A."/>
            <person name="Barry K.W."/>
            <person name="Cichocki N."/>
            <person name="Veneault-Fourrey C."/>
            <person name="LaButti K."/>
            <person name="Lindquist E.A."/>
            <person name="Lipzen A."/>
            <person name="Lundell T."/>
            <person name="Morin E."/>
            <person name="Murat C."/>
            <person name="Riley R."/>
            <person name="Ohm R."/>
            <person name="Sun H."/>
            <person name="Tunlid A."/>
            <person name="Henrissat B."/>
            <person name="Grigoriev I.V."/>
            <person name="Hibbett D.S."/>
            <person name="Martin F."/>
        </authorList>
    </citation>
    <scope>NUCLEOTIDE SEQUENCE [LARGE SCALE GENOMIC DNA]</scope>
    <source>
        <strain evidence="3">Foug A</strain>
    </source>
</reference>
<name>A0A0C3DYR5_9AGAM</name>
<accession>A0A0C3DYR5</accession>
<keyword evidence="1" id="KW-0812">Transmembrane</keyword>
<dbReference type="STRING" id="1036808.A0A0C3DYR5"/>
<keyword evidence="1" id="KW-1133">Transmembrane helix</keyword>
<organism evidence="2 3">
    <name type="scientific">Scleroderma citrinum Foug A</name>
    <dbReference type="NCBI Taxonomy" id="1036808"/>
    <lineage>
        <taxon>Eukaryota</taxon>
        <taxon>Fungi</taxon>
        <taxon>Dikarya</taxon>
        <taxon>Basidiomycota</taxon>
        <taxon>Agaricomycotina</taxon>
        <taxon>Agaricomycetes</taxon>
        <taxon>Agaricomycetidae</taxon>
        <taxon>Boletales</taxon>
        <taxon>Sclerodermatineae</taxon>
        <taxon>Sclerodermataceae</taxon>
        <taxon>Scleroderma</taxon>
    </lineage>
</organism>
<dbReference type="HOGENOM" id="CLU_056797_2_0_1"/>
<dbReference type="AlphaFoldDB" id="A0A0C3DYR5"/>
<proteinExistence type="predicted"/>
<evidence type="ECO:0000256" key="1">
    <source>
        <dbReference type="SAM" id="Phobius"/>
    </source>
</evidence>